<reference evidence="4" key="1">
    <citation type="submission" date="2024-06" db="EMBL/GenBank/DDBJ databases">
        <authorList>
            <person name="Ryan C."/>
        </authorList>
    </citation>
    <scope>NUCLEOTIDE SEQUENCE [LARGE SCALE GENOMIC DNA]</scope>
</reference>
<dbReference type="InterPro" id="IPR039136">
    <property type="entry name" value="NUFIP1-like"/>
</dbReference>
<feature type="region of interest" description="Disordered" evidence="1">
    <location>
        <begin position="174"/>
        <end position="305"/>
    </location>
</feature>
<feature type="compositionally biased region" description="Basic residues" evidence="1">
    <location>
        <begin position="252"/>
        <end position="262"/>
    </location>
</feature>
<reference evidence="3 4" key="2">
    <citation type="submission" date="2024-10" db="EMBL/GenBank/DDBJ databases">
        <authorList>
            <person name="Ryan C."/>
        </authorList>
    </citation>
    <scope>NUCLEOTIDE SEQUENCE [LARGE SCALE GENOMIC DNA]</scope>
</reference>
<feature type="compositionally biased region" description="Pro residues" evidence="1">
    <location>
        <begin position="1"/>
        <end position="14"/>
    </location>
</feature>
<evidence type="ECO:0000313" key="3">
    <source>
        <dbReference type="EMBL" id="CAL4960785.1"/>
    </source>
</evidence>
<feature type="compositionally biased region" description="Basic and acidic residues" evidence="1">
    <location>
        <begin position="408"/>
        <end position="417"/>
    </location>
</feature>
<dbReference type="EMBL" id="OZ075129">
    <property type="protein sequence ID" value="CAL4960785.1"/>
    <property type="molecule type" value="Genomic_DNA"/>
</dbReference>
<feature type="compositionally biased region" description="Polar residues" evidence="1">
    <location>
        <begin position="218"/>
        <end position="228"/>
    </location>
</feature>
<feature type="region of interest" description="Disordered" evidence="1">
    <location>
        <begin position="1"/>
        <end position="47"/>
    </location>
</feature>
<feature type="region of interest" description="Disordered" evidence="1">
    <location>
        <begin position="326"/>
        <end position="347"/>
    </location>
</feature>
<accession>A0ABC8ZFD7</accession>
<name>A0ABC8ZFD7_9POAL</name>
<feature type="region of interest" description="Disordered" evidence="1">
    <location>
        <begin position="509"/>
        <end position="572"/>
    </location>
</feature>
<organism evidence="3 4">
    <name type="scientific">Urochloa decumbens</name>
    <dbReference type="NCBI Taxonomy" id="240449"/>
    <lineage>
        <taxon>Eukaryota</taxon>
        <taxon>Viridiplantae</taxon>
        <taxon>Streptophyta</taxon>
        <taxon>Embryophyta</taxon>
        <taxon>Tracheophyta</taxon>
        <taxon>Spermatophyta</taxon>
        <taxon>Magnoliopsida</taxon>
        <taxon>Liliopsida</taxon>
        <taxon>Poales</taxon>
        <taxon>Poaceae</taxon>
        <taxon>PACMAD clade</taxon>
        <taxon>Panicoideae</taxon>
        <taxon>Panicodae</taxon>
        <taxon>Paniceae</taxon>
        <taxon>Melinidinae</taxon>
        <taxon>Urochloa</taxon>
    </lineage>
</organism>
<dbReference type="InterPro" id="IPR019496">
    <property type="entry name" value="NUFIP1_cons_dom"/>
</dbReference>
<evidence type="ECO:0000313" key="4">
    <source>
        <dbReference type="Proteomes" id="UP001497457"/>
    </source>
</evidence>
<dbReference type="AlphaFoldDB" id="A0ABC8ZFD7"/>
<evidence type="ECO:0000256" key="1">
    <source>
        <dbReference type="SAM" id="MobiDB-lite"/>
    </source>
</evidence>
<feature type="compositionally biased region" description="Basic and acidic residues" evidence="1">
    <location>
        <begin position="379"/>
        <end position="398"/>
    </location>
</feature>
<feature type="compositionally biased region" description="Polar residues" evidence="1">
    <location>
        <begin position="418"/>
        <end position="429"/>
    </location>
</feature>
<feature type="compositionally biased region" description="Polar residues" evidence="1">
    <location>
        <begin position="269"/>
        <end position="278"/>
    </location>
</feature>
<feature type="compositionally biased region" description="Acidic residues" evidence="1">
    <location>
        <begin position="538"/>
        <end position="572"/>
    </location>
</feature>
<feature type="domain" description="FMR1-interacting protein 1 conserved" evidence="2">
    <location>
        <begin position="305"/>
        <end position="332"/>
    </location>
</feature>
<sequence length="572" mass="62423">MRPFHPPRPNPNPNQPHRGRPGGDPGPPHLPGVPMHPSYPPPVPNLAAATNPMAAAAAANPFLALQLLGQAQQLQNLGFLAAAALQQQQQQQQQAPFFPGGFPPNPNQFAPYAGGPPPGGFNGGGGAFRPGGAGVCGPRPHRPMTSPAGMGSNNNNNNTAGSGGALNPIPVQIFGKKDYNSSPGSGRPVLNDARKDWNNSGSGNGEVNHFENKADGISNFSSENGIRTTDQRARFNSGRDVRDGRQFSAPRGRGRGRHHNQGRGRGNNWGDTKSNFMSHESPASGRRSDVPAPASGGGRKRPPIIYDANEVKQWVEARKKNYPTSVNINKKLSGGQSDDQSKDKDAQLRRQELKEILAKQQELGFELPELPPGYLSETEGQRDEKKSNWKTQRRDSRFGNRANTNKRPRYERGEFQSKRSNVWNRTPSNDGAVAKSREPTLLQKLLSSDIKRDRHKLLHTFKFMALNNFFKDWPDKPLQFPIVKVDQIEIQDNIATGDLDDLENAEMAKDSSLTDTTENGDRAELSLIDGETGSADHNDDEEEGAVADSSDEDEVDDSDEERFNEPEDDGAA</sequence>
<keyword evidence="4" id="KW-1185">Reference proteome</keyword>
<proteinExistence type="predicted"/>
<gene>
    <name evidence="3" type="ORF">URODEC1_LOCUS44630</name>
</gene>
<feature type="compositionally biased region" description="Basic and acidic residues" evidence="1">
    <location>
        <begin position="229"/>
        <end position="245"/>
    </location>
</feature>
<evidence type="ECO:0000259" key="2">
    <source>
        <dbReference type="Pfam" id="PF10453"/>
    </source>
</evidence>
<dbReference type="PANTHER" id="PTHR13309">
    <property type="entry name" value="NUCLEAR FRAGILE X MENTAL RETARDATION PROTEIN INTERACTING PROTEIN 1"/>
    <property type="match status" value="1"/>
</dbReference>
<dbReference type="PANTHER" id="PTHR13309:SF0">
    <property type="entry name" value="FMR1-INTERACTING PROTEIN NUFIP1"/>
    <property type="match status" value="1"/>
</dbReference>
<dbReference type="Proteomes" id="UP001497457">
    <property type="component" value="Chromosome 19rd"/>
</dbReference>
<dbReference type="Pfam" id="PF10453">
    <property type="entry name" value="NUFIP1"/>
    <property type="match status" value="1"/>
</dbReference>
<feature type="region of interest" description="Disordered" evidence="1">
    <location>
        <begin position="367"/>
        <end position="433"/>
    </location>
</feature>
<protein>
    <recommendedName>
        <fullName evidence="2">FMR1-interacting protein 1 conserved domain-containing protein</fullName>
    </recommendedName>
</protein>